<keyword evidence="6" id="KW-1185">Reference proteome</keyword>
<feature type="compositionally biased region" description="Basic and acidic residues" evidence="3">
    <location>
        <begin position="100"/>
        <end position="110"/>
    </location>
</feature>
<dbReference type="Proteomes" id="UP001182556">
    <property type="component" value="Unassembled WGS sequence"/>
</dbReference>
<comment type="caution">
    <text evidence="5">The sequence shown here is derived from an EMBL/GenBank/DDBJ whole genome shotgun (WGS) entry which is preliminary data.</text>
</comment>
<evidence type="ECO:0000313" key="5">
    <source>
        <dbReference type="EMBL" id="KAK1925633.1"/>
    </source>
</evidence>
<comment type="subcellular location">
    <subcellularLocation>
        <location evidence="1">Nucleus</location>
        <location evidence="1">Nucleolus</location>
    </subcellularLocation>
</comment>
<dbReference type="Pfam" id="PF08698">
    <property type="entry name" value="Fcf2"/>
    <property type="match status" value="1"/>
</dbReference>
<protein>
    <submittedName>
        <fullName evidence="5">Fcf2 pre-rRNA processing-domain-containing protein</fullName>
    </submittedName>
</protein>
<dbReference type="GO" id="GO:0003723">
    <property type="term" value="F:RNA binding"/>
    <property type="evidence" value="ECO:0007669"/>
    <property type="project" value="TreeGrafter"/>
</dbReference>
<dbReference type="GO" id="GO:0006396">
    <property type="term" value="P:RNA processing"/>
    <property type="evidence" value="ECO:0007669"/>
    <property type="project" value="TreeGrafter"/>
</dbReference>
<evidence type="ECO:0000256" key="3">
    <source>
        <dbReference type="SAM" id="MobiDB-lite"/>
    </source>
</evidence>
<feature type="compositionally biased region" description="Acidic residues" evidence="3">
    <location>
        <begin position="185"/>
        <end position="199"/>
    </location>
</feature>
<dbReference type="AlphaFoldDB" id="A0AAD9FSY2"/>
<gene>
    <name evidence="5" type="ORF">DB88DRAFT_509293</name>
</gene>
<dbReference type="InterPro" id="IPR014810">
    <property type="entry name" value="Fcf2_C"/>
</dbReference>
<dbReference type="EMBL" id="JAODAN010000003">
    <property type="protein sequence ID" value="KAK1925633.1"/>
    <property type="molecule type" value="Genomic_DNA"/>
</dbReference>
<accession>A0AAD9FSY2</accession>
<feature type="region of interest" description="Disordered" evidence="3">
    <location>
        <begin position="1"/>
        <end position="350"/>
    </location>
</feature>
<organism evidence="5 6">
    <name type="scientific">Papiliotrema laurentii</name>
    <name type="common">Cryptococcus laurentii</name>
    <dbReference type="NCBI Taxonomy" id="5418"/>
    <lineage>
        <taxon>Eukaryota</taxon>
        <taxon>Fungi</taxon>
        <taxon>Dikarya</taxon>
        <taxon>Basidiomycota</taxon>
        <taxon>Agaricomycotina</taxon>
        <taxon>Tremellomycetes</taxon>
        <taxon>Tremellales</taxon>
        <taxon>Rhynchogastremaceae</taxon>
        <taxon>Papiliotrema</taxon>
    </lineage>
</organism>
<proteinExistence type="predicted"/>
<feature type="compositionally biased region" description="Basic and acidic residues" evidence="3">
    <location>
        <begin position="319"/>
        <end position="343"/>
    </location>
</feature>
<dbReference type="InterPro" id="IPR039883">
    <property type="entry name" value="Fcf2/DNTTIP2"/>
</dbReference>
<dbReference type="GO" id="GO:0005730">
    <property type="term" value="C:nucleolus"/>
    <property type="evidence" value="ECO:0007669"/>
    <property type="project" value="UniProtKB-SubCell"/>
</dbReference>
<sequence>MPSTRASSIPPVGTPLRTPALDRLAPSSSRSTRSTRSTSQTPVAKADSSAYPHHHATADEIMLQEAEKILSTPTRRQLRSDGPATPGTPGSSARDRRHAKILEARKKEESGSQASGSRGSREGTAITDPRASTPGSELGSVIPSTIAEEDSTPRNTKGRSLEADEDDSVGDVIVVRDLPSSAADGESDEDSDDDGDSNDQSDSSANSESSDSEDSDGDSDTSDSDDESDEEEERLEKLFQAAKINALAKTQKSKENDKSANGEMILQFDAQEKKEAPIPDLDIPALPPAHISFGQDGSAKASSSPSVLPEGRKKKGKGKERAPELELDNRPYERELSKREKAAQPKKATVSDLWATIPSARRDALPQMKRDYQALALANSLDPKRFMKGGAKATKVPESFAIGTMVEQPRHLQDTTLARDTRYKPGQIVQNLAKDEDMNTTAKRKYGDLQWKRMENGRGKGWKKRSQW</sequence>
<evidence type="ECO:0000313" key="6">
    <source>
        <dbReference type="Proteomes" id="UP001182556"/>
    </source>
</evidence>
<feature type="domain" description="Fcf2 pre-rRNA processing C-terminal" evidence="4">
    <location>
        <begin position="347"/>
        <end position="445"/>
    </location>
</feature>
<dbReference type="PANTHER" id="PTHR21686:SF12">
    <property type="entry name" value="DEOXYNUCLEOTIDYLTRANSFERASE TERMINAL-INTERACTING PROTEIN 2"/>
    <property type="match status" value="1"/>
</dbReference>
<name>A0AAD9FSY2_PAPLA</name>
<keyword evidence="2" id="KW-0539">Nucleus</keyword>
<evidence type="ECO:0000259" key="4">
    <source>
        <dbReference type="Pfam" id="PF08698"/>
    </source>
</evidence>
<reference evidence="5" key="1">
    <citation type="submission" date="2023-02" db="EMBL/GenBank/DDBJ databases">
        <title>Identification and recombinant expression of a fungal hydrolase from Papiliotrema laurentii that hydrolyzes apple cutin and clears colloidal polyester polyurethane.</title>
        <authorList>
            <consortium name="DOE Joint Genome Institute"/>
            <person name="Roman V.A."/>
            <person name="Bojanowski C."/>
            <person name="Crable B.R."/>
            <person name="Wagner D.N."/>
            <person name="Hung C.S."/>
            <person name="Nadeau L.J."/>
            <person name="Schratz L."/>
            <person name="Haridas S."/>
            <person name="Pangilinan J."/>
            <person name="Lipzen A."/>
            <person name="Na H."/>
            <person name="Yan M."/>
            <person name="Ng V."/>
            <person name="Grigoriev I.V."/>
            <person name="Spatafora J.W."/>
            <person name="Barlow D."/>
            <person name="Biffinger J."/>
            <person name="Kelley-Loughnane N."/>
            <person name="Varaljay V.A."/>
            <person name="Crookes-Goodson W.J."/>
        </authorList>
    </citation>
    <scope>NUCLEOTIDE SEQUENCE</scope>
    <source>
        <strain evidence="5">5307AH</strain>
    </source>
</reference>
<feature type="compositionally biased region" description="Low complexity" evidence="3">
    <location>
        <begin position="27"/>
        <end position="39"/>
    </location>
</feature>
<evidence type="ECO:0000256" key="2">
    <source>
        <dbReference type="ARBA" id="ARBA00023242"/>
    </source>
</evidence>
<dbReference type="PANTHER" id="PTHR21686">
    <property type="entry name" value="DEOXYNUCLEOTIDYLTRANSFERASE TERMINAL-INTERACTING PROTEIN 2"/>
    <property type="match status" value="1"/>
</dbReference>
<feature type="compositionally biased region" description="Acidic residues" evidence="3">
    <location>
        <begin position="210"/>
        <end position="233"/>
    </location>
</feature>
<evidence type="ECO:0000256" key="1">
    <source>
        <dbReference type="ARBA" id="ARBA00004604"/>
    </source>
</evidence>
<feature type="compositionally biased region" description="Low complexity" evidence="3">
    <location>
        <begin position="200"/>
        <end position="209"/>
    </location>
</feature>